<dbReference type="AlphaFoldDB" id="A0A832VMX4"/>
<dbReference type="InterPro" id="IPR052509">
    <property type="entry name" value="Metal_resp_DNA-bind_regulator"/>
</dbReference>
<feature type="domain" description="Transcription regulator PadR N-terminal" evidence="1">
    <location>
        <begin position="19"/>
        <end position="88"/>
    </location>
</feature>
<evidence type="ECO:0000313" key="2">
    <source>
        <dbReference type="EMBL" id="HIH69736.1"/>
    </source>
</evidence>
<comment type="caution">
    <text evidence="2">The sequence shown here is derived from an EMBL/GenBank/DDBJ whole genome shotgun (WGS) entry which is preliminary data.</text>
</comment>
<protein>
    <submittedName>
        <fullName evidence="2">Helix-turn-helix transcriptional regulator</fullName>
    </submittedName>
</protein>
<dbReference type="InterPro" id="IPR036390">
    <property type="entry name" value="WH_DNA-bd_sf"/>
</dbReference>
<proteinExistence type="predicted"/>
<dbReference type="Pfam" id="PF03551">
    <property type="entry name" value="PadR"/>
    <property type="match status" value="1"/>
</dbReference>
<dbReference type="InterPro" id="IPR005149">
    <property type="entry name" value="Tscrpt_reg_PadR_N"/>
</dbReference>
<dbReference type="EMBL" id="DUIH01000012">
    <property type="protein sequence ID" value="HIH69736.1"/>
    <property type="molecule type" value="Genomic_DNA"/>
</dbReference>
<dbReference type="SUPFAM" id="SSF46785">
    <property type="entry name" value="Winged helix' DNA-binding domain"/>
    <property type="match status" value="1"/>
</dbReference>
<name>A0A832VMX4_9EURY</name>
<dbReference type="PANTHER" id="PTHR33169">
    <property type="entry name" value="PADR-FAMILY TRANSCRIPTIONAL REGULATOR"/>
    <property type="match status" value="1"/>
</dbReference>
<evidence type="ECO:0000313" key="3">
    <source>
        <dbReference type="Proteomes" id="UP000600363"/>
    </source>
</evidence>
<sequence>MGDILLDRKLFLCFVRIHILYHASEGEIYGAWMMDELARHGYSLSPGTLYPILHEMEDDGLLHSRRVVVNGKVRRVYQATEDGLNALELAKNRIKELFSEVIS</sequence>
<evidence type="ECO:0000259" key="1">
    <source>
        <dbReference type="Pfam" id="PF03551"/>
    </source>
</evidence>
<dbReference type="Proteomes" id="UP000600363">
    <property type="component" value="Unassembled WGS sequence"/>
</dbReference>
<organism evidence="2 3">
    <name type="scientific">Methermicoccus shengliensis</name>
    <dbReference type="NCBI Taxonomy" id="660064"/>
    <lineage>
        <taxon>Archaea</taxon>
        <taxon>Methanobacteriati</taxon>
        <taxon>Methanobacteriota</taxon>
        <taxon>Stenosarchaea group</taxon>
        <taxon>Methanomicrobia</taxon>
        <taxon>Methanosarcinales</taxon>
        <taxon>Methermicoccaceae</taxon>
        <taxon>Methermicoccus</taxon>
    </lineage>
</organism>
<accession>A0A832VMX4</accession>
<dbReference type="Gene3D" id="1.10.10.10">
    <property type="entry name" value="Winged helix-like DNA-binding domain superfamily/Winged helix DNA-binding domain"/>
    <property type="match status" value="1"/>
</dbReference>
<dbReference type="InterPro" id="IPR036388">
    <property type="entry name" value="WH-like_DNA-bd_sf"/>
</dbReference>
<dbReference type="PANTHER" id="PTHR33169:SF14">
    <property type="entry name" value="TRANSCRIPTIONAL REGULATOR RV3488"/>
    <property type="match status" value="1"/>
</dbReference>
<reference evidence="2" key="1">
    <citation type="journal article" date="2020" name="bioRxiv">
        <title>A rank-normalized archaeal taxonomy based on genome phylogeny resolves widespread incomplete and uneven classifications.</title>
        <authorList>
            <person name="Rinke C."/>
            <person name="Chuvochina M."/>
            <person name="Mussig A.J."/>
            <person name="Chaumeil P.-A."/>
            <person name="Waite D.W."/>
            <person name="Whitman W.B."/>
            <person name="Parks D.H."/>
            <person name="Hugenholtz P."/>
        </authorList>
    </citation>
    <scope>NUCLEOTIDE SEQUENCE</scope>
    <source>
        <strain evidence="2">UBA12518</strain>
    </source>
</reference>
<gene>
    <name evidence="2" type="ORF">HA299_03825</name>
</gene>